<dbReference type="InterPro" id="IPR036388">
    <property type="entry name" value="WH-like_DNA-bd_sf"/>
</dbReference>
<evidence type="ECO:0000256" key="1">
    <source>
        <dbReference type="ARBA" id="ARBA00023015"/>
    </source>
</evidence>
<organism evidence="5 6">
    <name type="scientific">Pseudalgibacter alginicilyticus</name>
    <dbReference type="NCBI Taxonomy" id="1736674"/>
    <lineage>
        <taxon>Bacteria</taxon>
        <taxon>Pseudomonadati</taxon>
        <taxon>Bacteroidota</taxon>
        <taxon>Flavobacteriia</taxon>
        <taxon>Flavobacteriales</taxon>
        <taxon>Flavobacteriaceae</taxon>
        <taxon>Pseudalgibacter</taxon>
    </lineage>
</organism>
<keyword evidence="3" id="KW-0804">Transcription</keyword>
<dbReference type="SUPFAM" id="SSF46785">
    <property type="entry name" value="Winged helix' DNA-binding domain"/>
    <property type="match status" value="1"/>
</dbReference>
<dbReference type="InterPro" id="IPR036390">
    <property type="entry name" value="WH_DNA-bd_sf"/>
</dbReference>
<reference evidence="5 6" key="1">
    <citation type="submission" date="2015-10" db="EMBL/GenBank/DDBJ databases">
        <authorList>
            <person name="Gilbert D.G."/>
        </authorList>
    </citation>
    <scope>NUCLEOTIDE SEQUENCE [LARGE SCALE GENOMIC DNA]</scope>
    <source>
        <strain evidence="6">HZ-22</strain>
    </source>
</reference>
<dbReference type="InterPro" id="IPR046335">
    <property type="entry name" value="LacI/GalR-like_sensor"/>
</dbReference>
<gene>
    <name evidence="5" type="ORF">APS56_00630</name>
</gene>
<dbReference type="SMART" id="SM00345">
    <property type="entry name" value="HTH_GNTR"/>
    <property type="match status" value="1"/>
</dbReference>
<proteinExistence type="predicted"/>
<dbReference type="STRING" id="1736674.APS56_00630"/>
<dbReference type="AlphaFoldDB" id="A0A0P0D7Y0"/>
<dbReference type="PANTHER" id="PTHR38445">
    <property type="entry name" value="HTH-TYPE TRANSCRIPTIONAL REPRESSOR YTRA"/>
    <property type="match status" value="1"/>
</dbReference>
<dbReference type="InterPro" id="IPR028082">
    <property type="entry name" value="Peripla_BP_I"/>
</dbReference>
<protein>
    <submittedName>
        <fullName evidence="5">Transcriptional regulator</fullName>
    </submittedName>
</protein>
<dbReference type="InterPro" id="IPR000524">
    <property type="entry name" value="Tscrpt_reg_HTH_GntR"/>
</dbReference>
<dbReference type="PATRIC" id="fig|1736674.3.peg.135"/>
<dbReference type="Proteomes" id="UP000057981">
    <property type="component" value="Chromosome"/>
</dbReference>
<dbReference type="Gene3D" id="3.40.50.2300">
    <property type="match status" value="2"/>
</dbReference>
<dbReference type="Pfam" id="PF00392">
    <property type="entry name" value="GntR"/>
    <property type="match status" value="1"/>
</dbReference>
<evidence type="ECO:0000256" key="3">
    <source>
        <dbReference type="ARBA" id="ARBA00023163"/>
    </source>
</evidence>
<keyword evidence="2" id="KW-0238">DNA-binding</keyword>
<accession>A0A0P0D7Y0</accession>
<feature type="domain" description="HTH gntR-type" evidence="4">
    <location>
        <begin position="15"/>
        <end position="83"/>
    </location>
</feature>
<dbReference type="GO" id="GO:0003677">
    <property type="term" value="F:DNA binding"/>
    <property type="evidence" value="ECO:0007669"/>
    <property type="project" value="UniProtKB-KW"/>
</dbReference>
<dbReference type="PANTHER" id="PTHR38445:SF10">
    <property type="entry name" value="GNTR-FAMILY TRANSCRIPTIONAL REGULATOR"/>
    <property type="match status" value="1"/>
</dbReference>
<dbReference type="Pfam" id="PF13377">
    <property type="entry name" value="Peripla_BP_3"/>
    <property type="match status" value="1"/>
</dbReference>
<dbReference type="EMBL" id="CP012898">
    <property type="protein sequence ID" value="ALJ03743.1"/>
    <property type="molecule type" value="Genomic_DNA"/>
</dbReference>
<sequence>MEIFKLISIDENSRKPKYKQIVDSIIYHISNGNLKIDDKIPSINMFSEEFYLSRDTVEKAYNILKERKIITSIRGKGYYITRTKLISKVNIFFLINKLSTYKMKIYNSFINSIGSTSHTDLHIYHCDETLFLNLLEKNLNAYDYFIIMPHFKTDDLNHVSFTPQTENVIKKIPKEKLLLLDNEKTTIDVDVIYQDFENDIYNALKVGHPKVSKYKKLFLVYPSKSLYPYPKRILHGFRKFCVEYKLDFDILDEIYDDIILKKGDLFITIEESDLVHLINRIREDEFELGKDIGVISYNDTPLKELLGITCISTDFKAMGETAADMILHKKKGKIKNPFNFIDRESV</sequence>
<name>A0A0P0D7Y0_9FLAO</name>
<evidence type="ECO:0000313" key="6">
    <source>
        <dbReference type="Proteomes" id="UP000057981"/>
    </source>
</evidence>
<keyword evidence="6" id="KW-1185">Reference proteome</keyword>
<keyword evidence="1" id="KW-0805">Transcription regulation</keyword>
<dbReference type="SUPFAM" id="SSF53822">
    <property type="entry name" value="Periplasmic binding protein-like I"/>
    <property type="match status" value="1"/>
</dbReference>
<dbReference type="RefSeq" id="WP_054723805.1">
    <property type="nucleotide sequence ID" value="NZ_CP012898.1"/>
</dbReference>
<dbReference type="KEGG" id="ahz:APS56_00630"/>
<dbReference type="GO" id="GO:0003700">
    <property type="term" value="F:DNA-binding transcription factor activity"/>
    <property type="evidence" value="ECO:0007669"/>
    <property type="project" value="InterPro"/>
</dbReference>
<dbReference type="Gene3D" id="1.10.10.10">
    <property type="entry name" value="Winged helix-like DNA-binding domain superfamily/Winged helix DNA-binding domain"/>
    <property type="match status" value="1"/>
</dbReference>
<evidence type="ECO:0000259" key="4">
    <source>
        <dbReference type="PROSITE" id="PS50949"/>
    </source>
</evidence>
<evidence type="ECO:0000313" key="5">
    <source>
        <dbReference type="EMBL" id="ALJ03743.1"/>
    </source>
</evidence>
<dbReference type="CDD" id="cd07377">
    <property type="entry name" value="WHTH_GntR"/>
    <property type="match status" value="1"/>
</dbReference>
<evidence type="ECO:0000256" key="2">
    <source>
        <dbReference type="ARBA" id="ARBA00023125"/>
    </source>
</evidence>
<dbReference type="PROSITE" id="PS50949">
    <property type="entry name" value="HTH_GNTR"/>
    <property type="match status" value="1"/>
</dbReference>